<evidence type="ECO:0000256" key="1">
    <source>
        <dbReference type="ARBA" id="ARBA00004651"/>
    </source>
</evidence>
<keyword evidence="2" id="KW-1003">Cell membrane</keyword>
<evidence type="ECO:0000256" key="4">
    <source>
        <dbReference type="ARBA" id="ARBA00022989"/>
    </source>
</evidence>
<reference evidence="7" key="1">
    <citation type="submission" date="2018-05" db="EMBL/GenBank/DDBJ databases">
        <authorList>
            <person name="Lanie J.A."/>
            <person name="Ng W.-L."/>
            <person name="Kazmierczak K.M."/>
            <person name="Andrzejewski T.M."/>
            <person name="Davidsen T.M."/>
            <person name="Wayne K.J."/>
            <person name="Tettelin H."/>
            <person name="Glass J.I."/>
            <person name="Rusch D."/>
            <person name="Podicherti R."/>
            <person name="Tsui H.-C.T."/>
            <person name="Winkler M.E."/>
        </authorList>
    </citation>
    <scope>NUCLEOTIDE SEQUENCE</scope>
</reference>
<dbReference type="PANTHER" id="PTHR43370:SF1">
    <property type="entry name" value="GUANOSINE ABC TRANSPORTER PERMEASE PROTEIN NUPQ"/>
    <property type="match status" value="1"/>
</dbReference>
<keyword evidence="5 6" id="KW-0472">Membrane</keyword>
<dbReference type="GO" id="GO:0005886">
    <property type="term" value="C:plasma membrane"/>
    <property type="evidence" value="ECO:0007669"/>
    <property type="project" value="UniProtKB-SubCell"/>
</dbReference>
<proteinExistence type="predicted"/>
<dbReference type="GO" id="GO:0022857">
    <property type="term" value="F:transmembrane transporter activity"/>
    <property type="evidence" value="ECO:0007669"/>
    <property type="project" value="InterPro"/>
</dbReference>
<name>A0A381SCV5_9ZZZZ</name>
<feature type="transmembrane region" description="Helical" evidence="6">
    <location>
        <begin position="321"/>
        <end position="341"/>
    </location>
</feature>
<evidence type="ECO:0000313" key="7">
    <source>
        <dbReference type="EMBL" id="SVA01942.1"/>
    </source>
</evidence>
<accession>A0A381SCV5</accession>
<dbReference type="AlphaFoldDB" id="A0A381SCV5"/>
<dbReference type="InterPro" id="IPR001851">
    <property type="entry name" value="ABC_transp_permease"/>
</dbReference>
<dbReference type="EMBL" id="UINC01002954">
    <property type="protein sequence ID" value="SVA01942.1"/>
    <property type="molecule type" value="Genomic_DNA"/>
</dbReference>
<organism evidence="7">
    <name type="scientific">marine metagenome</name>
    <dbReference type="NCBI Taxonomy" id="408172"/>
    <lineage>
        <taxon>unclassified sequences</taxon>
        <taxon>metagenomes</taxon>
        <taxon>ecological metagenomes</taxon>
    </lineage>
</organism>
<feature type="transmembrane region" description="Helical" evidence="6">
    <location>
        <begin position="346"/>
        <end position="363"/>
    </location>
</feature>
<feature type="transmembrane region" description="Helical" evidence="6">
    <location>
        <begin position="284"/>
        <end position="309"/>
    </location>
</feature>
<feature type="transmembrane region" description="Helical" evidence="6">
    <location>
        <begin position="375"/>
        <end position="394"/>
    </location>
</feature>
<evidence type="ECO:0000256" key="2">
    <source>
        <dbReference type="ARBA" id="ARBA00022475"/>
    </source>
</evidence>
<feature type="transmembrane region" description="Helical" evidence="6">
    <location>
        <begin position="200"/>
        <end position="219"/>
    </location>
</feature>
<dbReference type="CDD" id="cd06580">
    <property type="entry name" value="TM_PBP1_transp_TpRbsC_like"/>
    <property type="match status" value="1"/>
</dbReference>
<dbReference type="Pfam" id="PF02653">
    <property type="entry name" value="BPD_transp_2"/>
    <property type="match status" value="1"/>
</dbReference>
<evidence type="ECO:0000256" key="5">
    <source>
        <dbReference type="ARBA" id="ARBA00023136"/>
    </source>
</evidence>
<keyword evidence="3 6" id="KW-0812">Transmembrane</keyword>
<keyword evidence="4 6" id="KW-1133">Transmembrane helix</keyword>
<evidence type="ECO:0000256" key="3">
    <source>
        <dbReference type="ARBA" id="ARBA00022692"/>
    </source>
</evidence>
<dbReference type="PANTHER" id="PTHR43370">
    <property type="entry name" value="SUGAR ABC TRANSPORTER INTEGRAL MEMBRANE PROTEIN-RELATED"/>
    <property type="match status" value="1"/>
</dbReference>
<feature type="transmembrane region" description="Helical" evidence="6">
    <location>
        <begin position="59"/>
        <end position="79"/>
    </location>
</feature>
<gene>
    <name evidence="7" type="ORF">METZ01_LOCUS54796</name>
</gene>
<evidence type="ECO:0000256" key="6">
    <source>
        <dbReference type="SAM" id="Phobius"/>
    </source>
</evidence>
<comment type="subcellular location">
    <subcellularLocation>
        <location evidence="1">Cell membrane</location>
        <topology evidence="1">Multi-pass membrane protein</topology>
    </subcellularLocation>
</comment>
<evidence type="ECO:0008006" key="8">
    <source>
        <dbReference type="Google" id="ProtNLM"/>
    </source>
</evidence>
<protein>
    <recommendedName>
        <fullName evidence="8">ABC transporter permease</fullName>
    </recommendedName>
</protein>
<sequence length="407" mass="42761">MRWMVAALGLVIALSLTQELARPETTDLISAGTAESTLRRAIPILLAGLGGIWAERAGVVNIGLEGMMILGTWFGAWGALEFGPWWGLAIGIAGGAAGGLLHAVATVGFGVDHIISGVAINILAPALARFLSGEVFAARSGGGITQSPRVDSVGHGDLPFVSGGDLFGWSTPDLFGWLSDQRWFLVSDLFALLSGITSNVSWATLLALLLVPASVVILWRTSLGLRIRAAGEHPVAADSLGVNVYRMKTLAVVVSGGLAGFGGAFIAIEQTGIYREAQVQGRGFIGLATVIFGNWQPVGAFLGSMLFGFADALQLRDRTAVHALLLLVGVALAALAVRAVLRRRPAAGTGFAALALVVLWWYSVSEEVMRELPPITPHVATLLVLVFASGRLRMPAAIGLRYRRGQE</sequence>
<feature type="transmembrane region" description="Helical" evidence="6">
    <location>
        <begin position="85"/>
        <end position="107"/>
    </location>
</feature>